<dbReference type="SUPFAM" id="SSF53335">
    <property type="entry name" value="S-adenosyl-L-methionine-dependent methyltransferases"/>
    <property type="match status" value="1"/>
</dbReference>
<keyword evidence="5" id="KW-0680">Restriction system</keyword>
<dbReference type="GO" id="GO:0003677">
    <property type="term" value="F:DNA binding"/>
    <property type="evidence" value="ECO:0007669"/>
    <property type="project" value="TreeGrafter"/>
</dbReference>
<keyword evidence="2 6" id="KW-0489">Methyltransferase</keyword>
<organism evidence="7 8">
    <name type="scientific">Cellulomonas hominis</name>
    <dbReference type="NCBI Taxonomy" id="156981"/>
    <lineage>
        <taxon>Bacteria</taxon>
        <taxon>Bacillati</taxon>
        <taxon>Actinomycetota</taxon>
        <taxon>Actinomycetes</taxon>
        <taxon>Micrococcales</taxon>
        <taxon>Cellulomonadaceae</taxon>
        <taxon>Cellulomonas</taxon>
    </lineage>
</organism>
<comment type="caution">
    <text evidence="7">The sequence shown here is derived from an EMBL/GenBank/DDBJ whole genome shotgun (WGS) entry which is preliminary data.</text>
</comment>
<dbReference type="Gene3D" id="3.40.50.150">
    <property type="entry name" value="Vaccinia Virus protein VP39"/>
    <property type="match status" value="1"/>
</dbReference>
<feature type="active site" evidence="6">
    <location>
        <position position="71"/>
    </location>
</feature>
<evidence type="ECO:0000256" key="1">
    <source>
        <dbReference type="ARBA" id="ARBA00011975"/>
    </source>
</evidence>
<proteinExistence type="inferred from homology"/>
<dbReference type="AlphaFoldDB" id="A0A7Z8NRQ0"/>
<dbReference type="Proteomes" id="UP000308121">
    <property type="component" value="Unassembled WGS sequence"/>
</dbReference>
<evidence type="ECO:0000256" key="2">
    <source>
        <dbReference type="ARBA" id="ARBA00022603"/>
    </source>
</evidence>
<evidence type="ECO:0000256" key="4">
    <source>
        <dbReference type="ARBA" id="ARBA00022691"/>
    </source>
</evidence>
<dbReference type="PROSITE" id="PS51679">
    <property type="entry name" value="SAM_MT_C5"/>
    <property type="match status" value="1"/>
</dbReference>
<sequence>MAGLFAGVGGIELGFQRALGSDVETTLLCEWWEPAQQVLTTRFPDVEVHPDVRELTDLPADTTIVAAGFPCTDLSQAGRTAGIEGVNSGLVKHVFEVLQAVRRSGRRLPTLLIENVPNMLALNRGHAMRYLVAEIESLGYRWAYRVVDSRFTGVPQRRRRVILVASTELDPRGVVFADDAGVRPEDHYESGAYGFYWTEGLRGLGWAQDAVPTLKGGSTLGIASPPAIWVPSAEAERRLVKPSIDDAEALQGFDRGWTDVFGQDPRLSRPRWKLVGNAVTAHVSEWVARRIAAPGDAMGRDSAWEPVGAWPTAAWGENGQVHRVDGISEYPEHRPYTHLLDVVDADKAEVLTPRGAAGFWSRLQRGNLGRHPGFREDVARFVEGDRTSEGLARAV</sequence>
<dbReference type="InterPro" id="IPR050390">
    <property type="entry name" value="C5-Methyltransferase"/>
</dbReference>
<reference evidence="7 8" key="1">
    <citation type="submission" date="2019-05" db="EMBL/GenBank/DDBJ databases">
        <title>Genome sequence of Cellulomonas hominis strain CS1.</title>
        <authorList>
            <person name="Belmont J."/>
            <person name="Maclea K.S."/>
        </authorList>
    </citation>
    <scope>NUCLEOTIDE SEQUENCE [LARGE SCALE GENOMIC DNA]</scope>
    <source>
        <strain evidence="7 8">CS1</strain>
    </source>
</reference>
<name>A0A7Z8NRQ0_9CELL</name>
<dbReference type="OrthoDB" id="9813719at2"/>
<dbReference type="EC" id="2.1.1.37" evidence="1"/>
<keyword evidence="4 6" id="KW-0949">S-adenosyl-L-methionine</keyword>
<dbReference type="InterPro" id="IPR001525">
    <property type="entry name" value="C5_MeTfrase"/>
</dbReference>
<evidence type="ECO:0000256" key="6">
    <source>
        <dbReference type="PROSITE-ProRule" id="PRU01016"/>
    </source>
</evidence>
<dbReference type="EMBL" id="SZYE01000010">
    <property type="protein sequence ID" value="TKR26983.1"/>
    <property type="molecule type" value="Genomic_DNA"/>
</dbReference>
<gene>
    <name evidence="7" type="primary">dcm</name>
    <name evidence="7" type="ORF">FA014_02925</name>
</gene>
<accession>A0A7Z8NRQ0</accession>
<evidence type="ECO:0000256" key="5">
    <source>
        <dbReference type="ARBA" id="ARBA00022747"/>
    </source>
</evidence>
<comment type="similarity">
    <text evidence="6">Belongs to the class I-like SAM-binding methyltransferase superfamily. C5-methyltransferase family.</text>
</comment>
<dbReference type="NCBIfam" id="TIGR00675">
    <property type="entry name" value="dcm"/>
    <property type="match status" value="1"/>
</dbReference>
<dbReference type="PANTHER" id="PTHR10629:SF50">
    <property type="entry name" value="DNA (CYTOSINE-5)-METHYLTRANSFERASE CMT3"/>
    <property type="match status" value="1"/>
</dbReference>
<dbReference type="GO" id="GO:0044027">
    <property type="term" value="P:negative regulation of gene expression via chromosomal CpG island methylation"/>
    <property type="evidence" value="ECO:0007669"/>
    <property type="project" value="TreeGrafter"/>
</dbReference>
<protein>
    <recommendedName>
        <fullName evidence="1">DNA (cytosine-5-)-methyltransferase</fullName>
        <ecNumber evidence="1">2.1.1.37</ecNumber>
    </recommendedName>
</protein>
<dbReference type="GO" id="GO:0003886">
    <property type="term" value="F:DNA (cytosine-5-)-methyltransferase activity"/>
    <property type="evidence" value="ECO:0007669"/>
    <property type="project" value="UniProtKB-EC"/>
</dbReference>
<evidence type="ECO:0000313" key="7">
    <source>
        <dbReference type="EMBL" id="TKR26983.1"/>
    </source>
</evidence>
<evidence type="ECO:0000313" key="8">
    <source>
        <dbReference type="Proteomes" id="UP000308121"/>
    </source>
</evidence>
<dbReference type="PANTHER" id="PTHR10629">
    <property type="entry name" value="CYTOSINE-SPECIFIC METHYLTRANSFERASE"/>
    <property type="match status" value="1"/>
</dbReference>
<dbReference type="GO" id="GO:0009307">
    <property type="term" value="P:DNA restriction-modification system"/>
    <property type="evidence" value="ECO:0007669"/>
    <property type="project" value="UniProtKB-KW"/>
</dbReference>
<keyword evidence="3 6" id="KW-0808">Transferase</keyword>
<evidence type="ECO:0000256" key="3">
    <source>
        <dbReference type="ARBA" id="ARBA00022679"/>
    </source>
</evidence>
<dbReference type="InterPro" id="IPR029063">
    <property type="entry name" value="SAM-dependent_MTases_sf"/>
</dbReference>
<dbReference type="GO" id="GO:0032259">
    <property type="term" value="P:methylation"/>
    <property type="evidence" value="ECO:0007669"/>
    <property type="project" value="UniProtKB-KW"/>
</dbReference>
<dbReference type="Pfam" id="PF00145">
    <property type="entry name" value="DNA_methylase"/>
    <property type="match status" value="1"/>
</dbReference>